<keyword evidence="2" id="KW-1185">Reference proteome</keyword>
<reference evidence="1 2" key="1">
    <citation type="submission" date="2020-02" db="EMBL/GenBank/DDBJ databases">
        <title>Draft genome sequence of Lactococcus sp. Hs20B0-1.</title>
        <authorList>
            <person name="Noda S."/>
            <person name="Yuki M."/>
            <person name="Ohkuma M."/>
        </authorList>
    </citation>
    <scope>NUCLEOTIDE SEQUENCE [LARGE SCALE GENOMIC DNA]</scope>
    <source>
        <strain evidence="1 2">Hs20B0-1</strain>
    </source>
</reference>
<gene>
    <name evidence="1" type="ORF">Hs20B_06390</name>
</gene>
<evidence type="ECO:0000313" key="2">
    <source>
        <dbReference type="Proteomes" id="UP000475928"/>
    </source>
</evidence>
<name>A0A6A0B6W3_9LACT</name>
<dbReference type="AlphaFoldDB" id="A0A6A0B6W3"/>
<evidence type="ECO:0000313" key="1">
    <source>
        <dbReference type="EMBL" id="GFH40241.1"/>
    </source>
</evidence>
<dbReference type="Proteomes" id="UP000475928">
    <property type="component" value="Unassembled WGS sequence"/>
</dbReference>
<proteinExistence type="predicted"/>
<accession>A0A6A0B6W3</accession>
<sequence>MIEKIYFPENDYGIKEGYYAWHELVALLRENCDKADVVRFIADMME</sequence>
<comment type="caution">
    <text evidence="1">The sequence shown here is derived from an EMBL/GenBank/DDBJ whole genome shotgun (WGS) entry which is preliminary data.</text>
</comment>
<dbReference type="EMBL" id="BLLH01000002">
    <property type="protein sequence ID" value="GFH40241.1"/>
    <property type="molecule type" value="Genomic_DNA"/>
</dbReference>
<dbReference type="RefSeq" id="WP_172355580.1">
    <property type="nucleotide sequence ID" value="NZ_BLLH01000002.1"/>
</dbReference>
<organism evidence="1 2">
    <name type="scientific">Pseudolactococcus insecticola</name>
    <dbReference type="NCBI Taxonomy" id="2709158"/>
    <lineage>
        <taxon>Bacteria</taxon>
        <taxon>Bacillati</taxon>
        <taxon>Bacillota</taxon>
        <taxon>Bacilli</taxon>
        <taxon>Lactobacillales</taxon>
        <taxon>Streptococcaceae</taxon>
        <taxon>Pseudolactococcus</taxon>
    </lineage>
</organism>
<protein>
    <submittedName>
        <fullName evidence="1">Uncharacterized protein</fullName>
    </submittedName>
</protein>